<evidence type="ECO:0000259" key="1">
    <source>
        <dbReference type="Pfam" id="PF11977"/>
    </source>
</evidence>
<keyword evidence="3" id="KW-1185">Reference proteome</keyword>
<sequence>MPADSPSTWWWTPADSDRSPAMWKLLPDSESRLLQHAHDESWDRLELDIEGTLYVIYPFSSNAQTHIAVPLGNEGGPEAVITRANDAEDEPKIPLQLGFRGLTFCYRMTLKMNQRYLCNLVSDGTTLVSQASPQVTPLQLWIHQGAPYPPYDAIPELLPTLNFEMHDDSECTMSKLVRRGQVTLPARRPARVSQMAMWRAFPKVDFEACDDYHVVRRVLVDGVDIALHHGGKRKLSPAGIAIAVAHFVELSFPVRVVVPQWLALMHKEHCNLFTESPEALLEALKDDDLLVVLPDPGGTNWRPSRTQLKAASDAEYTVELCKTVDAAYCSNDFNQFLQLLDGSTSRYDDYLYMTTRSCLYTFDGDNFYHVLDSLGRGKFVDGLFFRHRTT</sequence>
<reference evidence="2" key="2">
    <citation type="submission" date="2013-10" db="EMBL/GenBank/DDBJ databases">
        <authorList>
            <person name="Aslett M."/>
        </authorList>
    </citation>
    <scope>NUCLEOTIDE SEQUENCE [LARGE SCALE GENOMIC DNA]</scope>
    <source>
        <strain evidence="2">Houghton</strain>
    </source>
</reference>
<dbReference type="RefSeq" id="XP_013355452.1">
    <property type="nucleotide sequence ID" value="XM_013499998.1"/>
</dbReference>
<feature type="domain" description="RNase NYN" evidence="1">
    <location>
        <begin position="216"/>
        <end position="376"/>
    </location>
</feature>
<protein>
    <recommendedName>
        <fullName evidence="1">RNase NYN domain-containing protein</fullName>
    </recommendedName>
</protein>
<proteinExistence type="predicted"/>
<gene>
    <name evidence="2" type="ORF">EMH_0014050</name>
</gene>
<dbReference type="VEuPathDB" id="ToxoDB:EMH_0014050"/>
<dbReference type="AlphaFoldDB" id="U6KBP4"/>
<dbReference type="EMBL" id="HG684628">
    <property type="protein sequence ID" value="CDJ32888.1"/>
    <property type="molecule type" value="Genomic_DNA"/>
</dbReference>
<reference evidence="2" key="1">
    <citation type="submission" date="2013-10" db="EMBL/GenBank/DDBJ databases">
        <title>Genomic analysis of the causative agents of coccidiosis in chickens.</title>
        <authorList>
            <person name="Reid A.J."/>
            <person name="Blake D."/>
            <person name="Billington K."/>
            <person name="Browne H."/>
            <person name="Dunn M."/>
            <person name="Hung S."/>
            <person name="Kawahara F."/>
            <person name="Miranda-Saavedra D."/>
            <person name="Mourier T."/>
            <person name="Nagra H."/>
            <person name="Otto T.D."/>
            <person name="Rawlings N."/>
            <person name="Sanchez A."/>
            <person name="Sanders M."/>
            <person name="Subramaniam C."/>
            <person name="Tay Y."/>
            <person name="Dear P."/>
            <person name="Doerig C."/>
            <person name="Gruber A."/>
            <person name="Parkinson J."/>
            <person name="Shirley M."/>
            <person name="Wan K.L."/>
            <person name="Berriman M."/>
            <person name="Tomley F."/>
            <person name="Pain A."/>
        </authorList>
    </citation>
    <scope>NUCLEOTIDE SEQUENCE [LARGE SCALE GENOMIC DNA]</scope>
    <source>
        <strain evidence="2">Houghton</strain>
    </source>
</reference>
<dbReference type="Gene3D" id="3.40.50.11980">
    <property type="match status" value="1"/>
</dbReference>
<evidence type="ECO:0000313" key="2">
    <source>
        <dbReference type="EMBL" id="CDJ32888.1"/>
    </source>
</evidence>
<name>U6KBP4_9EIME</name>
<dbReference type="InterPro" id="IPR021869">
    <property type="entry name" value="RNase_Zc3h12_NYN"/>
</dbReference>
<accession>U6KBP4</accession>
<dbReference type="Proteomes" id="UP000030744">
    <property type="component" value="Unassembled WGS sequence"/>
</dbReference>
<evidence type="ECO:0000313" key="3">
    <source>
        <dbReference type="Proteomes" id="UP000030744"/>
    </source>
</evidence>
<dbReference type="GeneID" id="25376365"/>
<organism evidence="2 3">
    <name type="scientific">Eimeria mitis</name>
    <dbReference type="NCBI Taxonomy" id="44415"/>
    <lineage>
        <taxon>Eukaryota</taxon>
        <taxon>Sar</taxon>
        <taxon>Alveolata</taxon>
        <taxon>Apicomplexa</taxon>
        <taxon>Conoidasida</taxon>
        <taxon>Coccidia</taxon>
        <taxon>Eucoccidiorida</taxon>
        <taxon>Eimeriorina</taxon>
        <taxon>Eimeriidae</taxon>
        <taxon>Eimeria</taxon>
    </lineage>
</organism>
<dbReference type="Pfam" id="PF11977">
    <property type="entry name" value="RNase_Zc3h12a"/>
    <property type="match status" value="1"/>
</dbReference>
<dbReference type="OrthoDB" id="392925at2759"/>